<keyword evidence="11" id="KW-1185">Reference proteome</keyword>
<dbReference type="OrthoDB" id="430354at2759"/>
<keyword evidence="7" id="KW-1133">Transmembrane helix</keyword>
<comment type="similarity">
    <text evidence="3">Belongs to the MNN1/MNT family.</text>
</comment>
<evidence type="ECO:0000256" key="5">
    <source>
        <dbReference type="ARBA" id="ARBA00022692"/>
    </source>
</evidence>
<gene>
    <name evidence="10" type="ORF">METBISCDRAFT_8691</name>
</gene>
<name>A0A4V1J3F8_9ASCO</name>
<keyword evidence="9" id="KW-0472">Membrane</keyword>
<sequence>KLAQIKKLDRAADASKLEMGHVFFHKIMQVILDAKPKLSAPLDQYWNKKFESDRFERGKESQIYSESYLLQFLKVSEAEEIALTASHKYALDHLPEKAPEGLYRGDGIVFVGGGKFNWLTLLSVKRLRSTGCTLPVEVLIPTFEEFEVDMCISVFPSLNARCIYMPTVLFKDDQSRYGPKTKLAFKGYQYKSLAILLSSFENLLLLDGDNVVITSPQNILTLEPFKSTGLVLWPDYWRRSTCPKFYSIAGVKVSDLKLNSGYNEVLNGYLDQQGKITLEETLNVSYHERVGTIPDPSTESGQLVISKKSHFKALLLAFYYNSFGPDFYYPLFSQGAPGEGDKETFIAGAVVLNETFYQVGSFVLAIGNFVNGEFTGRGMGQADPIEDYQRTLEFRQIAETYSDPAMTEKLKALPQPKLMFLHANYPKLNPWELKLKGTTVDEKGRYRLYGSLLKEKSGRDIELEIWQDMEELMCGEMNLQLEAFKQVDNQALCKEILEQKEFLLQTSAALK</sequence>
<keyword evidence="5" id="KW-0812">Transmembrane</keyword>
<dbReference type="AlphaFoldDB" id="A0A4V1J3F8"/>
<dbReference type="InterPro" id="IPR029044">
    <property type="entry name" value="Nucleotide-diphossugar_trans"/>
</dbReference>
<dbReference type="InterPro" id="IPR022751">
    <property type="entry name" value="Alpha_mannosyltransferase"/>
</dbReference>
<reference evidence="11" key="1">
    <citation type="journal article" date="2018" name="Nat. Microbiol.">
        <title>Leveraging single-cell genomics to expand the fungal tree of life.</title>
        <authorList>
            <person name="Ahrendt S.R."/>
            <person name="Quandt C.A."/>
            <person name="Ciobanu D."/>
            <person name="Clum A."/>
            <person name="Salamov A."/>
            <person name="Andreopoulos B."/>
            <person name="Cheng J.F."/>
            <person name="Woyke T."/>
            <person name="Pelin A."/>
            <person name="Henrissat B."/>
            <person name="Reynolds N.K."/>
            <person name="Benny G.L."/>
            <person name="Smith M.E."/>
            <person name="James T.Y."/>
            <person name="Grigoriev I.V."/>
        </authorList>
    </citation>
    <scope>NUCLEOTIDE SEQUENCE [LARGE SCALE GENOMIC DNA]</scope>
    <source>
        <strain evidence="11">Baker2002</strain>
    </source>
</reference>
<feature type="non-terminal residue" evidence="10">
    <location>
        <position position="511"/>
    </location>
</feature>
<protein>
    <submittedName>
        <fullName evidence="10">Nucleotide-diphospho-sugar transferase</fullName>
    </submittedName>
</protein>
<dbReference type="Pfam" id="PF11051">
    <property type="entry name" value="Mannosyl_trans3"/>
    <property type="match status" value="1"/>
</dbReference>
<evidence type="ECO:0000313" key="10">
    <source>
        <dbReference type="EMBL" id="RKP31909.1"/>
    </source>
</evidence>
<evidence type="ECO:0000256" key="9">
    <source>
        <dbReference type="ARBA" id="ARBA00023136"/>
    </source>
</evidence>
<accession>A0A4V1J3F8</accession>
<keyword evidence="4 10" id="KW-0808">Transferase</keyword>
<dbReference type="SUPFAM" id="SSF53448">
    <property type="entry name" value="Nucleotide-diphospho-sugar transferases"/>
    <property type="match status" value="1"/>
</dbReference>
<evidence type="ECO:0000313" key="11">
    <source>
        <dbReference type="Proteomes" id="UP000268321"/>
    </source>
</evidence>
<evidence type="ECO:0000256" key="3">
    <source>
        <dbReference type="ARBA" id="ARBA00009105"/>
    </source>
</evidence>
<dbReference type="Proteomes" id="UP000268321">
    <property type="component" value="Unassembled WGS sequence"/>
</dbReference>
<keyword evidence="6" id="KW-0735">Signal-anchor</keyword>
<evidence type="ECO:0000256" key="4">
    <source>
        <dbReference type="ARBA" id="ARBA00022679"/>
    </source>
</evidence>
<dbReference type="PANTHER" id="PTHR31646:SF1">
    <property type="entry name" value="ALPHA-1,2-MANNOSYLTRANSFERASE MNN2"/>
    <property type="match status" value="1"/>
</dbReference>
<dbReference type="PANTHER" id="PTHR31646">
    <property type="entry name" value="ALPHA-1,2-MANNOSYLTRANSFERASE MNN2"/>
    <property type="match status" value="1"/>
</dbReference>
<dbReference type="GO" id="GO:0046354">
    <property type="term" value="P:mannan biosynthetic process"/>
    <property type="evidence" value="ECO:0007669"/>
    <property type="project" value="TreeGrafter"/>
</dbReference>
<proteinExistence type="inferred from homology"/>
<evidence type="ECO:0000256" key="7">
    <source>
        <dbReference type="ARBA" id="ARBA00022989"/>
    </source>
</evidence>
<organism evidence="10 11">
    <name type="scientific">Metschnikowia bicuspidata</name>
    <dbReference type="NCBI Taxonomy" id="27322"/>
    <lineage>
        <taxon>Eukaryota</taxon>
        <taxon>Fungi</taxon>
        <taxon>Dikarya</taxon>
        <taxon>Ascomycota</taxon>
        <taxon>Saccharomycotina</taxon>
        <taxon>Pichiomycetes</taxon>
        <taxon>Metschnikowiaceae</taxon>
        <taxon>Metschnikowia</taxon>
    </lineage>
</organism>
<keyword evidence="8" id="KW-0333">Golgi apparatus</keyword>
<evidence type="ECO:0000256" key="8">
    <source>
        <dbReference type="ARBA" id="ARBA00023034"/>
    </source>
</evidence>
<dbReference type="EMBL" id="ML004436">
    <property type="protein sequence ID" value="RKP31909.1"/>
    <property type="molecule type" value="Genomic_DNA"/>
</dbReference>
<dbReference type="GO" id="GO:0000139">
    <property type="term" value="C:Golgi membrane"/>
    <property type="evidence" value="ECO:0007669"/>
    <property type="project" value="UniProtKB-SubCell"/>
</dbReference>
<comment type="pathway">
    <text evidence="2">Protein modification; protein glycosylation.</text>
</comment>
<feature type="non-terminal residue" evidence="10">
    <location>
        <position position="1"/>
    </location>
</feature>
<dbReference type="GO" id="GO:0000026">
    <property type="term" value="F:alpha-1,2-mannosyltransferase activity"/>
    <property type="evidence" value="ECO:0007669"/>
    <property type="project" value="TreeGrafter"/>
</dbReference>
<evidence type="ECO:0000256" key="6">
    <source>
        <dbReference type="ARBA" id="ARBA00022968"/>
    </source>
</evidence>
<evidence type="ECO:0000256" key="1">
    <source>
        <dbReference type="ARBA" id="ARBA00004323"/>
    </source>
</evidence>
<evidence type="ECO:0000256" key="2">
    <source>
        <dbReference type="ARBA" id="ARBA00004922"/>
    </source>
</evidence>
<comment type="subcellular location">
    <subcellularLocation>
        <location evidence="1">Golgi apparatus membrane</location>
        <topology evidence="1">Single-pass type II membrane protein</topology>
    </subcellularLocation>
</comment>